<keyword evidence="1" id="KW-0732">Signal</keyword>
<gene>
    <name evidence="2" type="ORF">MDA_GLEAN10003771</name>
</gene>
<feature type="chain" id="PRO_5003971233" evidence="1">
    <location>
        <begin position="20"/>
        <end position="69"/>
    </location>
</feature>
<keyword evidence="3" id="KW-1185">Reference proteome</keyword>
<accession>L5MJ11</accession>
<evidence type="ECO:0000313" key="2">
    <source>
        <dbReference type="EMBL" id="ELK38287.1"/>
    </source>
</evidence>
<dbReference type="Proteomes" id="UP000010556">
    <property type="component" value="Unassembled WGS sequence"/>
</dbReference>
<evidence type="ECO:0000256" key="1">
    <source>
        <dbReference type="SAM" id="SignalP"/>
    </source>
</evidence>
<protein>
    <submittedName>
        <fullName evidence="2">SH3 and multiple ankyrin repeat domains protein 2</fullName>
    </submittedName>
</protein>
<feature type="signal peptide" evidence="1">
    <location>
        <begin position="1"/>
        <end position="19"/>
    </location>
</feature>
<dbReference type="AlphaFoldDB" id="L5MJ11"/>
<evidence type="ECO:0000313" key="3">
    <source>
        <dbReference type="Proteomes" id="UP000010556"/>
    </source>
</evidence>
<proteinExistence type="predicted"/>
<sequence length="69" mass="7721">MRGPAHLVWSLRLGPVTLLSDVSLPRADTRADRGKKLFRHYTVGSYDSFDACREQRAASSLQAARCARM</sequence>
<name>L5MJ11_MYODS</name>
<organism evidence="2 3">
    <name type="scientific">Myotis davidii</name>
    <name type="common">David's myotis</name>
    <dbReference type="NCBI Taxonomy" id="225400"/>
    <lineage>
        <taxon>Eukaryota</taxon>
        <taxon>Metazoa</taxon>
        <taxon>Chordata</taxon>
        <taxon>Craniata</taxon>
        <taxon>Vertebrata</taxon>
        <taxon>Euteleostomi</taxon>
        <taxon>Mammalia</taxon>
        <taxon>Eutheria</taxon>
        <taxon>Laurasiatheria</taxon>
        <taxon>Chiroptera</taxon>
        <taxon>Yangochiroptera</taxon>
        <taxon>Vespertilionidae</taxon>
        <taxon>Myotis</taxon>
    </lineage>
</organism>
<dbReference type="EMBL" id="KB099077">
    <property type="protein sequence ID" value="ELK38287.1"/>
    <property type="molecule type" value="Genomic_DNA"/>
</dbReference>
<reference evidence="3" key="1">
    <citation type="journal article" date="2013" name="Science">
        <title>Comparative analysis of bat genomes provides insight into the evolution of flight and immunity.</title>
        <authorList>
            <person name="Zhang G."/>
            <person name="Cowled C."/>
            <person name="Shi Z."/>
            <person name="Huang Z."/>
            <person name="Bishop-Lilly K.A."/>
            <person name="Fang X."/>
            <person name="Wynne J.W."/>
            <person name="Xiong Z."/>
            <person name="Baker M.L."/>
            <person name="Zhao W."/>
            <person name="Tachedjian M."/>
            <person name="Zhu Y."/>
            <person name="Zhou P."/>
            <person name="Jiang X."/>
            <person name="Ng J."/>
            <person name="Yang L."/>
            <person name="Wu L."/>
            <person name="Xiao J."/>
            <person name="Feng Y."/>
            <person name="Chen Y."/>
            <person name="Sun X."/>
            <person name="Zhang Y."/>
            <person name="Marsh G.A."/>
            <person name="Crameri G."/>
            <person name="Broder C.C."/>
            <person name="Frey K.G."/>
            <person name="Wang L.F."/>
            <person name="Wang J."/>
        </authorList>
    </citation>
    <scope>NUCLEOTIDE SEQUENCE [LARGE SCALE GENOMIC DNA]</scope>
</reference>